<dbReference type="Pfam" id="PF24346">
    <property type="entry name" value="DUF7507"/>
    <property type="match status" value="3"/>
</dbReference>
<feature type="compositionally biased region" description="Low complexity" evidence="1">
    <location>
        <begin position="656"/>
        <end position="669"/>
    </location>
</feature>
<feature type="domain" description="DUF7507" evidence="4">
    <location>
        <begin position="577"/>
        <end position="666"/>
    </location>
</feature>
<organism evidence="5 6">
    <name type="scientific">Chiayiivirga flava</name>
    <dbReference type="NCBI Taxonomy" id="659595"/>
    <lineage>
        <taxon>Bacteria</taxon>
        <taxon>Pseudomonadati</taxon>
        <taxon>Pseudomonadota</taxon>
        <taxon>Gammaproteobacteria</taxon>
        <taxon>Lysobacterales</taxon>
        <taxon>Lysobacteraceae</taxon>
        <taxon>Chiayiivirga</taxon>
    </lineage>
</organism>
<accession>A0A7W8G1D0</accession>
<dbReference type="AlphaFoldDB" id="A0A7W8G1D0"/>
<dbReference type="EMBL" id="JACHHP010000002">
    <property type="protein sequence ID" value="MBB5207515.1"/>
    <property type="molecule type" value="Genomic_DNA"/>
</dbReference>
<dbReference type="SUPFAM" id="SSF50952">
    <property type="entry name" value="Soluble quinoprotein glucose dehydrogenase"/>
    <property type="match status" value="1"/>
</dbReference>
<dbReference type="PANTHER" id="PTHR19328:SF75">
    <property type="entry name" value="ALDOSE SUGAR DEHYDROGENASE YLII"/>
    <property type="match status" value="1"/>
</dbReference>
<feature type="domain" description="DUF7507" evidence="4">
    <location>
        <begin position="690"/>
        <end position="786"/>
    </location>
</feature>
<dbReference type="Pfam" id="PF07995">
    <property type="entry name" value="GSDH"/>
    <property type="match status" value="2"/>
</dbReference>
<dbReference type="InterPro" id="IPR012938">
    <property type="entry name" value="Glc/Sorbosone_DH"/>
</dbReference>
<keyword evidence="2" id="KW-0732">Signal</keyword>
<dbReference type="InterPro" id="IPR011042">
    <property type="entry name" value="6-blade_b-propeller_TolB-like"/>
</dbReference>
<sequence>MRFPHAALWAFLLLLGALPLRAQPLPADLALVTINPGQNLPGVVGVRHAGDGSDRLFAIVRTGQIRIFDDERDLLATPFLNLQADSPPLGFTVVGATGGDERGLLGLAFHPLYAINGRFYVYYLDGASNSVVTEYTVSAGNANVADPASARVILRVFQPFTNHNGGDIHFGADGYLYVGLGDGGSGNDPCESGQALTSGAMSNSASCIADAAFTGTPPAGVPQGQAASRALLGKMLRIDVDSTDTPAGADLCGADPANRRYGIPADNPFAGDAGGNAAACDEIYHYGLRNPYRFSFDRDTHDLIIGDVGQGTFEEVDLVPPAGGLNFGWKVCEGFNQRGSTGIDCPLAGATDPILTYGRDLGVSITGGFRYRGPYTALQGVYFYADAYFSTVFYARETAGSWTGATWLNNQGTVVGFGEDEAGHLYLTTLAGQVKRFTLPQGDVEVTKTATLTTDGGTPGVADAGDVITYAVSVQNIGSRDVTDLAVEDSFGGGAPQPLACTPVATLAPGATATCTAYTYTVTQDDIDAGIALVNVAQAVAQTAEAGEVGDSDAAEVSVAPGQSGLDVLLDATLDDADESGAASAGEDIVYTFAVRNTGNVRVHDVVLVASLTGPATCTPTTLDPGATADCGSATHTVTPAEAGGGVDIVNVAQADASAPDDSPVSGSAQAQTPVDGAPGKPALALAGTMTLQDDADGDGLVDEGDSVVHVYTVENTGEVDLAAVAVDSTLHGDVACVPAAIAPGQTATCTSAAYVATAADAAQSALGDTAVAQGEVEGGGAPVQSEPLLTALDVDRPDALFADGFEGG</sequence>
<evidence type="ECO:0000259" key="4">
    <source>
        <dbReference type="Pfam" id="PF24346"/>
    </source>
</evidence>
<evidence type="ECO:0000313" key="6">
    <source>
        <dbReference type="Proteomes" id="UP000521199"/>
    </source>
</evidence>
<dbReference type="InterPro" id="IPR013783">
    <property type="entry name" value="Ig-like_fold"/>
</dbReference>
<comment type="caution">
    <text evidence="5">The sequence shown here is derived from an EMBL/GenBank/DDBJ whole genome shotgun (WGS) entry which is preliminary data.</text>
</comment>
<proteinExistence type="predicted"/>
<protein>
    <submittedName>
        <fullName evidence="5">Putative repeat protein (TIGR01451 family)</fullName>
    </submittedName>
</protein>
<keyword evidence="6" id="KW-1185">Reference proteome</keyword>
<feature type="domain" description="Glucose/Sorbosone dehydrogenase" evidence="3">
    <location>
        <begin position="55"/>
        <end position="191"/>
    </location>
</feature>
<reference evidence="5 6" key="1">
    <citation type="submission" date="2020-08" db="EMBL/GenBank/DDBJ databases">
        <title>Genomic Encyclopedia of Type Strains, Phase IV (KMG-IV): sequencing the most valuable type-strain genomes for metagenomic binning, comparative biology and taxonomic classification.</title>
        <authorList>
            <person name="Goeker M."/>
        </authorList>
    </citation>
    <scope>NUCLEOTIDE SEQUENCE [LARGE SCALE GENOMIC DNA]</scope>
    <source>
        <strain evidence="5 6">DSM 24163</strain>
    </source>
</reference>
<name>A0A7W8G1D0_9GAMM</name>
<evidence type="ECO:0000256" key="2">
    <source>
        <dbReference type="SAM" id="SignalP"/>
    </source>
</evidence>
<dbReference type="Gene3D" id="2.60.40.10">
    <property type="entry name" value="Immunoglobulins"/>
    <property type="match status" value="1"/>
</dbReference>
<evidence type="ECO:0000259" key="3">
    <source>
        <dbReference type="Pfam" id="PF07995"/>
    </source>
</evidence>
<dbReference type="InterPro" id="IPR055354">
    <property type="entry name" value="DUF7507"/>
</dbReference>
<feature type="signal peptide" evidence="2">
    <location>
        <begin position="1"/>
        <end position="22"/>
    </location>
</feature>
<dbReference type="Proteomes" id="UP000521199">
    <property type="component" value="Unassembled WGS sequence"/>
</dbReference>
<dbReference type="RefSeq" id="WP_183960064.1">
    <property type="nucleotide sequence ID" value="NZ_JACHHP010000002.1"/>
</dbReference>
<dbReference type="PANTHER" id="PTHR19328">
    <property type="entry name" value="HEDGEHOG-INTERACTING PROTEIN"/>
    <property type="match status" value="1"/>
</dbReference>
<evidence type="ECO:0000313" key="5">
    <source>
        <dbReference type="EMBL" id="MBB5207515.1"/>
    </source>
</evidence>
<feature type="chain" id="PRO_5030546890" evidence="2">
    <location>
        <begin position="23"/>
        <end position="809"/>
    </location>
</feature>
<feature type="domain" description="DUF7507" evidence="4">
    <location>
        <begin position="444"/>
        <end position="550"/>
    </location>
</feature>
<feature type="domain" description="Glucose/Sorbosone dehydrogenase" evidence="3">
    <location>
        <begin position="262"/>
        <end position="385"/>
    </location>
</feature>
<dbReference type="InterPro" id="IPR011041">
    <property type="entry name" value="Quinoprot_gluc/sorb_DH_b-prop"/>
</dbReference>
<gene>
    <name evidence="5" type="ORF">HNQ52_001044</name>
</gene>
<evidence type="ECO:0000256" key="1">
    <source>
        <dbReference type="SAM" id="MobiDB-lite"/>
    </source>
</evidence>
<feature type="region of interest" description="Disordered" evidence="1">
    <location>
        <begin position="656"/>
        <end position="677"/>
    </location>
</feature>
<dbReference type="Gene3D" id="2.120.10.30">
    <property type="entry name" value="TolB, C-terminal domain"/>
    <property type="match status" value="1"/>
</dbReference>